<organism evidence="9 10">
    <name type="scientific">Puccinia sorghi</name>
    <dbReference type="NCBI Taxonomy" id="27349"/>
    <lineage>
        <taxon>Eukaryota</taxon>
        <taxon>Fungi</taxon>
        <taxon>Dikarya</taxon>
        <taxon>Basidiomycota</taxon>
        <taxon>Pucciniomycotina</taxon>
        <taxon>Pucciniomycetes</taxon>
        <taxon>Pucciniales</taxon>
        <taxon>Pucciniaceae</taxon>
        <taxon>Puccinia</taxon>
    </lineage>
</organism>
<evidence type="ECO:0000256" key="2">
    <source>
        <dbReference type="ARBA" id="ARBA00022679"/>
    </source>
</evidence>
<gene>
    <name evidence="9" type="ORF">VP01_468g3</name>
</gene>
<keyword evidence="2 7" id="KW-0808">Transferase</keyword>
<keyword evidence="10" id="KW-1185">Reference proteome</keyword>
<dbReference type="Gene3D" id="3.30.420.10">
    <property type="entry name" value="Ribonuclease H-like superfamily/Ribonuclease H"/>
    <property type="match status" value="1"/>
</dbReference>
<comment type="similarity">
    <text evidence="1 7">Belongs to the DNA polymerase type-B family.</text>
</comment>
<dbReference type="STRING" id="27349.A0A0L6UN38"/>
<dbReference type="InterPro" id="IPR050240">
    <property type="entry name" value="DNA_pol_type-B"/>
</dbReference>
<dbReference type="GO" id="GO:0006261">
    <property type="term" value="P:DNA-templated DNA replication"/>
    <property type="evidence" value="ECO:0007669"/>
    <property type="project" value="TreeGrafter"/>
</dbReference>
<dbReference type="Proteomes" id="UP000037035">
    <property type="component" value="Unassembled WGS sequence"/>
</dbReference>
<dbReference type="GO" id="GO:0003887">
    <property type="term" value="F:DNA-directed DNA polymerase activity"/>
    <property type="evidence" value="ECO:0007669"/>
    <property type="project" value="UniProtKB-KW"/>
</dbReference>
<keyword evidence="7" id="KW-0235">DNA replication</keyword>
<evidence type="ECO:0000256" key="6">
    <source>
        <dbReference type="ARBA" id="ARBA00049244"/>
    </source>
</evidence>
<feature type="domain" description="DNA-directed DNA polymerase family B multifunctional" evidence="8">
    <location>
        <begin position="481"/>
        <end position="755"/>
    </location>
</feature>
<dbReference type="InterPro" id="IPR006172">
    <property type="entry name" value="DNA-dir_DNA_pol_B"/>
</dbReference>
<dbReference type="OrthoDB" id="4540587at2759"/>
<sequence>MGIPDVFEVTCCSGIAADAPLSVLASARITVDLPLPPGPYSRANVLLLTGSIRHAPTIHCKHSISPASDQEPGFLRNGSLDEDLIKVCESCRNLSARKLVAPTLIFRVLLEDLTVHPRQLCSRSRLPLHIAMEEVRDLVRRGGRIKWVGYVQGFVVCHLLVGPLTSKVQVPESEILAQSSSGSVTKLEAEVPSSEVGIWPTSKGWQDMCRIACISGFGLGGCGLPCMGAAFSHLQCCYASYDIEVDAGGKESAGFPLADSRILSAAFVCSCGFEAVLSTCYRFEGDTSTAASDSTDLADQLISLVEHHSPMWLIGYNCYAFDNCCLCYSASASNKVKFRRVTTGSHIGPQNAFYMDLDGTYNVDMYLYLDKTMRHRYDNLSLDTVAKSHGLSGKLDVNYQDLESNVPLLLEYNLDDFRKTQSLWSQTGCNVQIPSLSAAASCPVVDCVRFVSGSMASCAMSSFAMSTGRMMDWSYVEPVGTYTGGLVIEPDLGLHRNVCLADYASMYPTIMMDMCISQENVSSVALENATHNGAVVWDGAQSGVVVGDRLVAFQRQDSIVPQACWTLMVQRSQVGKRTAHGTSLKVLANSIYGALGYENSPMYSPGCAASVTLCGRWCLTVAASILSRLGLHVIYGDTDSCFVTCSDSYRIGLEQTHCKVKVAIDILHRVLSYTPFKRMRMEAPIGDAMSAVLLLRKKNYCYLDTAGKLTSKGMSTSRKDRLGICRLLSPMVLTEAMADAPKQTRVRVIGALIGRALDVALSEAAPIELVCREVRSQGQRCLVTRLASGDTFTVACEGAPKHLSSRVSAEYICTSVKHEFDRLLRLAGLGGMAGVVGAGNDIERFLGLE</sequence>
<protein>
    <recommendedName>
        <fullName evidence="7">DNA polymerase</fullName>
        <ecNumber evidence="7">2.7.7.7</ecNumber>
    </recommendedName>
</protein>
<evidence type="ECO:0000256" key="3">
    <source>
        <dbReference type="ARBA" id="ARBA00022695"/>
    </source>
</evidence>
<dbReference type="SUPFAM" id="SSF56672">
    <property type="entry name" value="DNA/RNA polymerases"/>
    <property type="match status" value="1"/>
</dbReference>
<evidence type="ECO:0000256" key="4">
    <source>
        <dbReference type="ARBA" id="ARBA00022932"/>
    </source>
</evidence>
<dbReference type="SUPFAM" id="SSF53098">
    <property type="entry name" value="Ribonuclease H-like"/>
    <property type="match status" value="1"/>
</dbReference>
<dbReference type="InterPro" id="IPR006134">
    <property type="entry name" value="DNA-dir_DNA_pol_B_multi_dom"/>
</dbReference>
<evidence type="ECO:0000256" key="7">
    <source>
        <dbReference type="RuleBase" id="RU000442"/>
    </source>
</evidence>
<dbReference type="EMBL" id="LAVV01009823">
    <property type="protein sequence ID" value="KNZ49934.1"/>
    <property type="molecule type" value="Genomic_DNA"/>
</dbReference>
<evidence type="ECO:0000259" key="8">
    <source>
        <dbReference type="Pfam" id="PF00136"/>
    </source>
</evidence>
<reference evidence="9 10" key="1">
    <citation type="submission" date="2015-08" db="EMBL/GenBank/DDBJ databases">
        <title>Next Generation Sequencing and Analysis of the Genome of Puccinia sorghi L Schw, the Causal Agent of Maize Common Rust.</title>
        <authorList>
            <person name="Rochi L."/>
            <person name="Burguener G."/>
            <person name="Darino M."/>
            <person name="Turjanski A."/>
            <person name="Kreff E."/>
            <person name="Dieguez M.J."/>
            <person name="Sacco F."/>
        </authorList>
    </citation>
    <scope>NUCLEOTIDE SEQUENCE [LARGE SCALE GENOMIC DNA]</scope>
    <source>
        <strain evidence="9 10">RO10H11247</strain>
    </source>
</reference>
<dbReference type="PANTHER" id="PTHR10322">
    <property type="entry name" value="DNA POLYMERASE CATALYTIC SUBUNIT"/>
    <property type="match status" value="1"/>
</dbReference>
<name>A0A0L6UN38_9BASI</name>
<dbReference type="SMART" id="SM00486">
    <property type="entry name" value="POLBc"/>
    <property type="match status" value="1"/>
</dbReference>
<evidence type="ECO:0000313" key="9">
    <source>
        <dbReference type="EMBL" id="KNZ49934.1"/>
    </source>
</evidence>
<proteinExistence type="inferred from homology"/>
<dbReference type="PRINTS" id="PR00106">
    <property type="entry name" value="DNAPOLB"/>
</dbReference>
<dbReference type="InterPro" id="IPR043502">
    <property type="entry name" value="DNA/RNA_pol_sf"/>
</dbReference>
<evidence type="ECO:0000313" key="10">
    <source>
        <dbReference type="Proteomes" id="UP000037035"/>
    </source>
</evidence>
<comment type="caution">
    <text evidence="9">The sequence shown here is derived from an EMBL/GenBank/DDBJ whole genome shotgun (WGS) entry which is preliminary data.</text>
</comment>
<evidence type="ECO:0000256" key="1">
    <source>
        <dbReference type="ARBA" id="ARBA00005755"/>
    </source>
</evidence>
<keyword evidence="3 7" id="KW-0548">Nucleotidyltransferase</keyword>
<comment type="catalytic activity">
    <reaction evidence="6 7">
        <text>DNA(n) + a 2'-deoxyribonucleoside 5'-triphosphate = DNA(n+1) + diphosphate</text>
        <dbReference type="Rhea" id="RHEA:22508"/>
        <dbReference type="Rhea" id="RHEA-COMP:17339"/>
        <dbReference type="Rhea" id="RHEA-COMP:17340"/>
        <dbReference type="ChEBI" id="CHEBI:33019"/>
        <dbReference type="ChEBI" id="CHEBI:61560"/>
        <dbReference type="ChEBI" id="CHEBI:173112"/>
        <dbReference type="EC" id="2.7.7.7"/>
    </reaction>
</comment>
<dbReference type="InterPro" id="IPR036397">
    <property type="entry name" value="RNaseH_sf"/>
</dbReference>
<keyword evidence="4 7" id="KW-0239">DNA-directed DNA polymerase</keyword>
<keyword evidence="5 7" id="KW-0238">DNA-binding</keyword>
<dbReference type="Pfam" id="PF00136">
    <property type="entry name" value="DNA_pol_B"/>
    <property type="match status" value="1"/>
</dbReference>
<dbReference type="EC" id="2.7.7.7" evidence="7"/>
<dbReference type="Gene3D" id="3.90.1600.10">
    <property type="entry name" value="Palm domain of DNA polymerase"/>
    <property type="match status" value="1"/>
</dbReference>
<dbReference type="GO" id="GO:0000166">
    <property type="term" value="F:nucleotide binding"/>
    <property type="evidence" value="ECO:0007669"/>
    <property type="project" value="InterPro"/>
</dbReference>
<dbReference type="InterPro" id="IPR012337">
    <property type="entry name" value="RNaseH-like_sf"/>
</dbReference>
<dbReference type="GO" id="GO:0003677">
    <property type="term" value="F:DNA binding"/>
    <property type="evidence" value="ECO:0007669"/>
    <property type="project" value="UniProtKB-KW"/>
</dbReference>
<dbReference type="InterPro" id="IPR017964">
    <property type="entry name" value="DNA-dir_DNA_pol_B_CS"/>
</dbReference>
<accession>A0A0L6UN38</accession>
<dbReference type="PROSITE" id="PS00116">
    <property type="entry name" value="DNA_POLYMERASE_B"/>
    <property type="match status" value="1"/>
</dbReference>
<dbReference type="PANTHER" id="PTHR10322:SF23">
    <property type="entry name" value="DNA POLYMERASE DELTA CATALYTIC SUBUNIT"/>
    <property type="match status" value="1"/>
</dbReference>
<dbReference type="AlphaFoldDB" id="A0A0L6UN38"/>
<dbReference type="VEuPathDB" id="FungiDB:VP01_468g3"/>
<evidence type="ECO:0000256" key="5">
    <source>
        <dbReference type="ARBA" id="ARBA00023125"/>
    </source>
</evidence>
<dbReference type="InterPro" id="IPR023211">
    <property type="entry name" value="DNA_pol_palm_dom_sf"/>
</dbReference>